<dbReference type="AlphaFoldDB" id="A0A9D1UGV6"/>
<evidence type="ECO:0000313" key="11">
    <source>
        <dbReference type="Proteomes" id="UP000824267"/>
    </source>
</evidence>
<dbReference type="Gene3D" id="3.40.50.2000">
    <property type="entry name" value="Glycogen Phosphorylase B"/>
    <property type="match status" value="1"/>
</dbReference>
<dbReference type="EC" id="2.4.99.12" evidence="2 8"/>
<evidence type="ECO:0000256" key="4">
    <source>
        <dbReference type="ARBA" id="ARBA00022679"/>
    </source>
</evidence>
<evidence type="ECO:0000259" key="9">
    <source>
        <dbReference type="Pfam" id="PF04413"/>
    </source>
</evidence>
<keyword evidence="4 8" id="KW-0808">Transferase</keyword>
<feature type="active site" description="Proton acceptor" evidence="7">
    <location>
        <position position="59"/>
    </location>
</feature>
<dbReference type="Pfam" id="PF04413">
    <property type="entry name" value="Glycos_transf_N"/>
    <property type="match status" value="1"/>
</dbReference>
<comment type="pathway">
    <text evidence="1 8">Bacterial outer membrane biogenesis; LPS core biosynthesis.</text>
</comment>
<proteinExistence type="inferred from homology"/>
<sequence length="412" mass="47965">MHILYNFFIHLYVLLLHCLALFNDKVKTMLKGESQCFGVLRTIPRNKKVIWFHCASLGEFEQGRPLIEKMKETYPQYGILLSFYSPSGYEIRKNYSFADWVVYLPNDTKRNAEKFVSLSNPSIVFFIKYEFWYNYIRALKGRRLFQVSLILRPSQYFFKPYGKWFVRQLSHFEYFFVQDEQTMSLLNSKGFENVCITGDTRFDRVAGIAKQAKRFPLIETFCQTDKKIILAGSTWEPDEKILAKVFDKMDFKLIIAPHLINNSHISFIKSLFEDSVLYSEQDESNPADKKVLVIDCIGILSSLYQYCDIAYIGGGFGEGIHNTLEAATFGKPVFFGPNYHKFKEAVELIERGAVFSIKNEEELQNGLRQLLNNADLYRESAQSSKQYVEENLGACERITAYIDTYQCHEDKQ</sequence>
<dbReference type="InterPro" id="IPR039901">
    <property type="entry name" value="Kdotransferase"/>
</dbReference>
<dbReference type="PANTHER" id="PTHR42755">
    <property type="entry name" value="3-DEOXY-MANNO-OCTULOSONATE CYTIDYLYLTRANSFERASE"/>
    <property type="match status" value="1"/>
</dbReference>
<dbReference type="Gene3D" id="3.40.50.11720">
    <property type="entry name" value="3-Deoxy-D-manno-octulosonic-acid transferase, N-terminal domain"/>
    <property type="match status" value="1"/>
</dbReference>
<reference evidence="10" key="1">
    <citation type="journal article" date="2021" name="PeerJ">
        <title>Extensive microbial diversity within the chicken gut microbiome revealed by metagenomics and culture.</title>
        <authorList>
            <person name="Gilroy R."/>
            <person name="Ravi A."/>
            <person name="Getino M."/>
            <person name="Pursley I."/>
            <person name="Horton D.L."/>
            <person name="Alikhan N.F."/>
            <person name="Baker D."/>
            <person name="Gharbi K."/>
            <person name="Hall N."/>
            <person name="Watson M."/>
            <person name="Adriaenssens E.M."/>
            <person name="Foster-Nyarko E."/>
            <person name="Jarju S."/>
            <person name="Secka A."/>
            <person name="Antonio M."/>
            <person name="Oren A."/>
            <person name="Chaudhuri R.R."/>
            <person name="La Ragione R."/>
            <person name="Hildebrand F."/>
            <person name="Pallen M.J."/>
        </authorList>
    </citation>
    <scope>NUCLEOTIDE SEQUENCE</scope>
    <source>
        <strain evidence="10">Gambia16-930</strain>
    </source>
</reference>
<comment type="caution">
    <text evidence="10">The sequence shown here is derived from an EMBL/GenBank/DDBJ whole genome shotgun (WGS) entry which is preliminary data.</text>
</comment>
<dbReference type="GO" id="GO:0009245">
    <property type="term" value="P:lipid A biosynthetic process"/>
    <property type="evidence" value="ECO:0007669"/>
    <property type="project" value="TreeGrafter"/>
</dbReference>
<comment type="subcellular location">
    <subcellularLocation>
        <location evidence="8">Cell membrane</location>
    </subcellularLocation>
</comment>
<dbReference type="SUPFAM" id="SSF53756">
    <property type="entry name" value="UDP-Glycosyltransferase/glycogen phosphorylase"/>
    <property type="match status" value="1"/>
</dbReference>
<evidence type="ECO:0000256" key="6">
    <source>
        <dbReference type="ARBA" id="ARBA00049183"/>
    </source>
</evidence>
<dbReference type="InterPro" id="IPR007507">
    <property type="entry name" value="Glycos_transf_N"/>
</dbReference>
<evidence type="ECO:0000256" key="7">
    <source>
        <dbReference type="PIRSR" id="PIRSR639901-1"/>
    </source>
</evidence>
<protein>
    <recommendedName>
        <fullName evidence="3 8">3-deoxy-D-manno-octulosonic acid transferase</fullName>
        <shortName evidence="8">Kdo transferase</shortName>
        <ecNumber evidence="2 8">2.4.99.12</ecNumber>
    </recommendedName>
    <alternativeName>
        <fullName evidence="5 8">Lipid IV(A) 3-deoxy-D-manno-octulosonic acid transferase</fullName>
    </alternativeName>
</protein>
<keyword evidence="8" id="KW-1003">Cell membrane</keyword>
<gene>
    <name evidence="10" type="ORF">IAC47_03685</name>
</gene>
<evidence type="ECO:0000313" key="10">
    <source>
        <dbReference type="EMBL" id="HIW87357.1"/>
    </source>
</evidence>
<evidence type="ECO:0000256" key="5">
    <source>
        <dbReference type="ARBA" id="ARBA00031445"/>
    </source>
</evidence>
<dbReference type="GO" id="GO:0009244">
    <property type="term" value="P:lipopolysaccharide core region biosynthetic process"/>
    <property type="evidence" value="ECO:0007669"/>
    <property type="project" value="UniProtKB-UniRule"/>
</dbReference>
<organism evidence="10 11">
    <name type="scientific">Candidatus Onthomorpha intestinigallinarum</name>
    <dbReference type="NCBI Taxonomy" id="2840880"/>
    <lineage>
        <taxon>Bacteria</taxon>
        <taxon>Pseudomonadati</taxon>
        <taxon>Bacteroidota</taxon>
        <taxon>Bacteroidia</taxon>
        <taxon>Bacteroidales</taxon>
        <taxon>Candidatus Onthomorpha</taxon>
    </lineage>
</organism>
<reference evidence="10" key="2">
    <citation type="submission" date="2021-04" db="EMBL/GenBank/DDBJ databases">
        <authorList>
            <person name="Gilroy R."/>
        </authorList>
    </citation>
    <scope>NUCLEOTIDE SEQUENCE</scope>
    <source>
        <strain evidence="10">Gambia16-930</strain>
    </source>
</reference>
<evidence type="ECO:0000256" key="2">
    <source>
        <dbReference type="ARBA" id="ARBA00012621"/>
    </source>
</evidence>
<feature type="domain" description="3-deoxy-D-manno-octulosonic-acid transferase N-terminal" evidence="9">
    <location>
        <begin position="37"/>
        <end position="203"/>
    </location>
</feature>
<evidence type="ECO:0000256" key="3">
    <source>
        <dbReference type="ARBA" id="ARBA00019077"/>
    </source>
</evidence>
<keyword evidence="8" id="KW-0448">Lipopolysaccharide biosynthesis</keyword>
<name>A0A9D1UGV6_9BACT</name>
<accession>A0A9D1UGV6</accession>
<evidence type="ECO:0000256" key="8">
    <source>
        <dbReference type="RuleBase" id="RU365103"/>
    </source>
</evidence>
<comment type="similarity">
    <text evidence="8">Belongs to the glycosyltransferase group 1 family.</text>
</comment>
<dbReference type="GO" id="GO:0043842">
    <property type="term" value="F:Kdo transferase activity"/>
    <property type="evidence" value="ECO:0007669"/>
    <property type="project" value="UniProtKB-EC"/>
</dbReference>
<comment type="catalytic activity">
    <reaction evidence="6 8">
        <text>lipid IVA (E. coli) + CMP-3-deoxy-beta-D-manno-octulosonate = alpha-Kdo-(2-&gt;6)-lipid IVA (E. coli) + CMP + H(+)</text>
        <dbReference type="Rhea" id="RHEA:28066"/>
        <dbReference type="ChEBI" id="CHEBI:15378"/>
        <dbReference type="ChEBI" id="CHEBI:58603"/>
        <dbReference type="ChEBI" id="CHEBI:60364"/>
        <dbReference type="ChEBI" id="CHEBI:60377"/>
        <dbReference type="ChEBI" id="CHEBI:85987"/>
        <dbReference type="EC" id="2.4.99.12"/>
    </reaction>
</comment>
<keyword evidence="8" id="KW-0472">Membrane</keyword>
<evidence type="ECO:0000256" key="1">
    <source>
        <dbReference type="ARBA" id="ARBA00004713"/>
    </source>
</evidence>
<comment type="function">
    <text evidence="8">Involved in lipopolysaccharide (LPS) biosynthesis. Catalyzes the transfer of 3-deoxy-D-manno-octulosonate (Kdo) residue(s) from CMP-Kdo to lipid IV(A), the tetraacyldisaccharide-1,4'-bisphosphate precursor of lipid A.</text>
</comment>
<dbReference type="Proteomes" id="UP000824267">
    <property type="component" value="Unassembled WGS sequence"/>
</dbReference>
<dbReference type="InterPro" id="IPR038107">
    <property type="entry name" value="Glycos_transf_N_sf"/>
</dbReference>
<dbReference type="PANTHER" id="PTHR42755:SF1">
    <property type="entry name" value="3-DEOXY-D-MANNO-OCTULOSONIC ACID TRANSFERASE, MITOCHONDRIAL-RELATED"/>
    <property type="match status" value="1"/>
</dbReference>
<dbReference type="EMBL" id="DXGG01000125">
    <property type="protein sequence ID" value="HIW87357.1"/>
    <property type="molecule type" value="Genomic_DNA"/>
</dbReference>
<dbReference type="GO" id="GO:0005886">
    <property type="term" value="C:plasma membrane"/>
    <property type="evidence" value="ECO:0007669"/>
    <property type="project" value="UniProtKB-SubCell"/>
</dbReference>